<dbReference type="GeneID" id="93442017"/>
<accession>A0A7S9Q507</accession>
<evidence type="ECO:0000313" key="3">
    <source>
        <dbReference type="Proteomes" id="UP000594430"/>
    </source>
</evidence>
<keyword evidence="1" id="KW-0812">Transmembrane</keyword>
<dbReference type="RefSeq" id="WP_154665209.1">
    <property type="nucleotide sequence ID" value="NZ_CP064943.1"/>
</dbReference>
<evidence type="ECO:0000313" key="2">
    <source>
        <dbReference type="EMBL" id="QPH51443.1"/>
    </source>
</evidence>
<dbReference type="EMBL" id="CP064946">
    <property type="protein sequence ID" value="QPH51443.1"/>
    <property type="molecule type" value="Genomic_DNA"/>
</dbReference>
<evidence type="ECO:0000256" key="1">
    <source>
        <dbReference type="SAM" id="Phobius"/>
    </source>
</evidence>
<gene>
    <name evidence="2" type="ORF">IZU98_09975</name>
</gene>
<proteinExistence type="predicted"/>
<keyword evidence="1" id="KW-0472">Membrane</keyword>
<reference evidence="2 3" key="1">
    <citation type="submission" date="2020-11" db="EMBL/GenBank/DDBJ databases">
        <title>Pseudomonas fulva producing VIM-24.</title>
        <authorList>
            <person name="Liu S."/>
        </authorList>
    </citation>
    <scope>NUCLEOTIDE SEQUENCE [LARGE SCALE GENOMIC DNA]</scope>
    <source>
        <strain evidence="2 3">ZDHY414</strain>
    </source>
</reference>
<dbReference type="Proteomes" id="UP000594430">
    <property type="component" value="Chromosome"/>
</dbReference>
<keyword evidence="1" id="KW-1133">Transmembrane helix</keyword>
<name>A0A7S9Q507_9PSED</name>
<organism evidence="2 3">
    <name type="scientific">Pseudomonas fulva</name>
    <dbReference type="NCBI Taxonomy" id="47880"/>
    <lineage>
        <taxon>Bacteria</taxon>
        <taxon>Pseudomonadati</taxon>
        <taxon>Pseudomonadota</taxon>
        <taxon>Gammaproteobacteria</taxon>
        <taxon>Pseudomonadales</taxon>
        <taxon>Pseudomonadaceae</taxon>
        <taxon>Pseudomonas</taxon>
    </lineage>
</organism>
<protein>
    <submittedName>
        <fullName evidence="2">Uncharacterized protein</fullName>
    </submittedName>
</protein>
<dbReference type="AlphaFoldDB" id="A0A7S9Q507"/>
<sequence>MTDVNALAPYVSNPLALVAFVLLVILLAMLKVPASSTFLKVLACILLVANQV</sequence>
<feature type="transmembrane region" description="Helical" evidence="1">
    <location>
        <begin position="12"/>
        <end position="30"/>
    </location>
</feature>